<dbReference type="Proteomes" id="UP000321484">
    <property type="component" value="Unassembled WGS sequence"/>
</dbReference>
<evidence type="ECO:0000256" key="1">
    <source>
        <dbReference type="SAM" id="MobiDB-lite"/>
    </source>
</evidence>
<dbReference type="EMBL" id="BJYK01000005">
    <property type="protein sequence ID" value="GEN80257.1"/>
    <property type="molecule type" value="Genomic_DNA"/>
</dbReference>
<feature type="signal peptide" evidence="2">
    <location>
        <begin position="1"/>
        <end position="26"/>
    </location>
</feature>
<feature type="chain" id="PRO_5021842506" evidence="2">
    <location>
        <begin position="27"/>
        <end position="155"/>
    </location>
</feature>
<gene>
    <name evidence="3" type="ORF">AFE02nite_19910</name>
</gene>
<feature type="region of interest" description="Disordered" evidence="1">
    <location>
        <begin position="30"/>
        <end position="69"/>
    </location>
</feature>
<evidence type="ECO:0000313" key="3">
    <source>
        <dbReference type="EMBL" id="GEN80257.1"/>
    </source>
</evidence>
<reference evidence="3 4" key="1">
    <citation type="submission" date="2019-07" db="EMBL/GenBank/DDBJ databases">
        <title>Whole genome shotgun sequence of Actinotalea fermentans NBRC 105374.</title>
        <authorList>
            <person name="Hosoyama A."/>
            <person name="Uohara A."/>
            <person name="Ohji S."/>
            <person name="Ichikawa N."/>
        </authorList>
    </citation>
    <scope>NUCLEOTIDE SEQUENCE [LARGE SCALE GENOMIC DNA]</scope>
    <source>
        <strain evidence="3 4">NBRC 105374</strain>
    </source>
</reference>
<dbReference type="AlphaFoldDB" id="A0A511YYH0"/>
<keyword evidence="2" id="KW-0732">Signal</keyword>
<feature type="compositionally biased region" description="Basic and acidic residues" evidence="1">
    <location>
        <begin position="43"/>
        <end position="53"/>
    </location>
</feature>
<protein>
    <submittedName>
        <fullName evidence="3">Uncharacterized protein</fullName>
    </submittedName>
</protein>
<feature type="region of interest" description="Disordered" evidence="1">
    <location>
        <begin position="131"/>
        <end position="155"/>
    </location>
</feature>
<sequence>MRASVRAALLVGGGAALALGVSPALAAPLASPAPAGGWSVTEGPRDGEGKVKVCPEAGSDGVPDMSRSAMASMHRAHHRDRAGDAEGMAGMHRAHHRDGGPRGMMGGHHGDMMDGVDDDDMMDSRDDDMMRGRDGDDMMGGRDADDMMGPGHMGR</sequence>
<name>A0A511YYH0_9CELL</name>
<dbReference type="RefSeq" id="WP_146819567.1">
    <property type="nucleotide sequence ID" value="NZ_BJYK01000005.1"/>
</dbReference>
<organism evidence="3 4">
    <name type="scientific">Actinotalea fermentans</name>
    <dbReference type="NCBI Taxonomy" id="43671"/>
    <lineage>
        <taxon>Bacteria</taxon>
        <taxon>Bacillati</taxon>
        <taxon>Actinomycetota</taxon>
        <taxon>Actinomycetes</taxon>
        <taxon>Micrococcales</taxon>
        <taxon>Cellulomonadaceae</taxon>
        <taxon>Actinotalea</taxon>
    </lineage>
</organism>
<keyword evidence="4" id="KW-1185">Reference proteome</keyword>
<evidence type="ECO:0000256" key="2">
    <source>
        <dbReference type="SAM" id="SignalP"/>
    </source>
</evidence>
<comment type="caution">
    <text evidence="3">The sequence shown here is derived from an EMBL/GenBank/DDBJ whole genome shotgun (WGS) entry which is preliminary data.</text>
</comment>
<accession>A0A511YYH0</accession>
<dbReference type="OrthoDB" id="10016810at2"/>
<proteinExistence type="predicted"/>
<evidence type="ECO:0000313" key="4">
    <source>
        <dbReference type="Proteomes" id="UP000321484"/>
    </source>
</evidence>
<feature type="compositionally biased region" description="Basic and acidic residues" evidence="1">
    <location>
        <begin position="131"/>
        <end position="145"/>
    </location>
</feature>